<dbReference type="InterPro" id="IPR044925">
    <property type="entry name" value="His-Me_finger_sf"/>
</dbReference>
<dbReference type="InterPro" id="IPR003615">
    <property type="entry name" value="HNH_nuc"/>
</dbReference>
<dbReference type="GO" id="GO:0016788">
    <property type="term" value="F:hydrolase activity, acting on ester bonds"/>
    <property type="evidence" value="ECO:0007669"/>
    <property type="project" value="InterPro"/>
</dbReference>
<evidence type="ECO:0000259" key="1">
    <source>
        <dbReference type="SMART" id="SM00507"/>
    </source>
</evidence>
<protein>
    <submittedName>
        <fullName evidence="2">NUMOD4 motif protein</fullName>
    </submittedName>
</protein>
<dbReference type="Proteomes" id="UP000274199">
    <property type="component" value="Segment"/>
</dbReference>
<reference evidence="2 3" key="1">
    <citation type="submission" date="2018-09" db="EMBL/GenBank/DDBJ databases">
        <title>Comparative Genomic Analysis of Eight Novel Haloalkaliphilic Bacteriophages from Lake Elmenteita, Kenya.</title>
        <authorList>
            <person name="Akhwale J.K."/>
        </authorList>
    </citation>
    <scope>NUCLEOTIDE SEQUENCE [LARGE SCALE GENOMIC DNA]</scope>
</reference>
<dbReference type="Gene3D" id="3.90.75.20">
    <property type="match status" value="1"/>
</dbReference>
<dbReference type="Pfam" id="PF07463">
    <property type="entry name" value="NUMOD4"/>
    <property type="match status" value="1"/>
</dbReference>
<dbReference type="EMBL" id="MH884508">
    <property type="protein sequence ID" value="AYP68230.1"/>
    <property type="molecule type" value="Genomic_DNA"/>
</dbReference>
<dbReference type="InterPro" id="IPR010902">
    <property type="entry name" value="NUMOD4"/>
</dbReference>
<organism evidence="2 3">
    <name type="scientific">Bacillus phage vB_BcoS-136</name>
    <dbReference type="NCBI Taxonomy" id="2419619"/>
    <lineage>
        <taxon>Viruses</taxon>
        <taxon>Duplodnaviria</taxon>
        <taxon>Heunggongvirae</taxon>
        <taxon>Uroviricota</taxon>
        <taxon>Caudoviricetes</taxon>
        <taxon>Heleneionescovirinae</taxon>
        <taxon>Kenyattavirus</taxon>
        <taxon>Kenyattavirus kv136</taxon>
    </lineage>
</organism>
<keyword evidence="3" id="KW-1185">Reference proteome</keyword>
<evidence type="ECO:0000313" key="2">
    <source>
        <dbReference type="EMBL" id="AYP68230.1"/>
    </source>
</evidence>
<feature type="domain" description="HNH nuclease" evidence="1">
    <location>
        <begin position="62"/>
        <end position="110"/>
    </location>
</feature>
<accession>A0A3G3BVR9</accession>
<dbReference type="SMART" id="SM00507">
    <property type="entry name" value="HNHc"/>
    <property type="match status" value="1"/>
</dbReference>
<proteinExistence type="predicted"/>
<evidence type="ECO:0000313" key="3">
    <source>
        <dbReference type="Proteomes" id="UP000274199"/>
    </source>
</evidence>
<name>A0A3G3BVR9_9CAUD</name>
<gene>
    <name evidence="2" type="ORF">vBBcoS136_00098</name>
</gene>
<dbReference type="Pfam" id="PF13392">
    <property type="entry name" value="HNH_3"/>
    <property type="match status" value="1"/>
</dbReference>
<sequence>MEIWKPLKSLVENGDYYEVSNLGKVRSIDKIDSSGKRKLGKVLKIKVHKNGYCEVVLKLNGRQKTYKVHRLVALAFIQNPENKLQVNHLDGNKENNNIDNLEWSTNGENQLHSRDIGLCKERGETHYRAKLTDLDVLKIREMYATKKYTYKSISEKFNISLSVVESVVKRRTWKHI</sequence>
<dbReference type="SUPFAM" id="SSF54060">
    <property type="entry name" value="His-Me finger endonucleases"/>
    <property type="match status" value="1"/>
</dbReference>